<feature type="domain" description="Transketolase N-terminal" evidence="4">
    <location>
        <begin position="38"/>
        <end position="289"/>
    </location>
</feature>
<proteinExistence type="inferred from homology"/>
<gene>
    <name evidence="5" type="ORF">RB614_27580</name>
</gene>
<dbReference type="Gene3D" id="3.40.50.970">
    <property type="match status" value="1"/>
</dbReference>
<keyword evidence="3" id="KW-0786">Thiamine pyrophosphate</keyword>
<dbReference type="PANTHER" id="PTHR47514:SF1">
    <property type="entry name" value="TRANSKETOLASE N-TERMINAL SECTION-RELATED"/>
    <property type="match status" value="1"/>
</dbReference>
<evidence type="ECO:0000313" key="5">
    <source>
        <dbReference type="EMBL" id="MDQ7908293.1"/>
    </source>
</evidence>
<dbReference type="InterPro" id="IPR005474">
    <property type="entry name" value="Transketolase_N"/>
</dbReference>
<comment type="similarity">
    <text evidence="2">Belongs to the transketolase family.</text>
</comment>
<dbReference type="InterPro" id="IPR029061">
    <property type="entry name" value="THDP-binding"/>
</dbReference>
<comment type="caution">
    <text evidence="5">The sequence shown here is derived from an EMBL/GenBank/DDBJ whole genome shotgun (WGS) entry which is preliminary data.</text>
</comment>
<dbReference type="EMBL" id="JAVHUY010000029">
    <property type="protein sequence ID" value="MDQ7908293.1"/>
    <property type="molecule type" value="Genomic_DNA"/>
</dbReference>
<evidence type="ECO:0000256" key="1">
    <source>
        <dbReference type="ARBA" id="ARBA00001964"/>
    </source>
</evidence>
<dbReference type="RefSeq" id="WP_308715563.1">
    <property type="nucleotide sequence ID" value="NZ_JAVHUY010000029.1"/>
</dbReference>
<organism evidence="5 6">
    <name type="scientific">Phytohabitans maris</name>
    <dbReference type="NCBI Taxonomy" id="3071409"/>
    <lineage>
        <taxon>Bacteria</taxon>
        <taxon>Bacillati</taxon>
        <taxon>Actinomycetota</taxon>
        <taxon>Actinomycetes</taxon>
        <taxon>Micromonosporales</taxon>
        <taxon>Micromonosporaceae</taxon>
    </lineage>
</organism>
<dbReference type="Pfam" id="PF00456">
    <property type="entry name" value="Transketolase_N"/>
    <property type="match status" value="1"/>
</dbReference>
<evidence type="ECO:0000259" key="4">
    <source>
        <dbReference type="Pfam" id="PF00456"/>
    </source>
</evidence>
<dbReference type="SUPFAM" id="SSF52518">
    <property type="entry name" value="Thiamin diphosphate-binding fold (THDP-binding)"/>
    <property type="match status" value="1"/>
</dbReference>
<dbReference type="PANTHER" id="PTHR47514">
    <property type="entry name" value="TRANSKETOLASE N-TERMINAL SECTION-RELATED"/>
    <property type="match status" value="1"/>
</dbReference>
<reference evidence="5 6" key="1">
    <citation type="submission" date="2023-08" db="EMBL/GenBank/DDBJ databases">
        <title>Phytohabitans sansha sp. nov., isolated from marine sediment.</title>
        <authorList>
            <person name="Zhao Y."/>
            <person name="Yi K."/>
        </authorList>
    </citation>
    <scope>NUCLEOTIDE SEQUENCE [LARGE SCALE GENOMIC DNA]</scope>
    <source>
        <strain evidence="5 6">ZYX-F-186</strain>
    </source>
</reference>
<sequence>MSAAPITTPGTALPVLGRIGAEAGREAVVAHIREGARLIRRRDIAMIHSAGLGHVGGEFSVIDILATLYLHVLEISAGRLDDPERDRLILSKGHAAGALYATLAAAGLLDPAALDTFMRPLSKLNGHPDRTKVPGVEANTGPLGHGLPVAVGTALAGKLDGSRRRTFVVLGDGELQEGSNWEALMTAAHHRLEHLTAVVDRNRLQQGARVAETNDLDPLADKARAFGWHVVEVDGHDHGALLDTFTRPPVPGTPTFVIAHTVKGHPISFMSDEVAWHHKVPNTDEVAAALAELETP</sequence>
<name>A0ABU0ZMM7_9ACTN</name>
<dbReference type="CDD" id="cd02012">
    <property type="entry name" value="TPP_TK"/>
    <property type="match status" value="1"/>
</dbReference>
<comment type="cofactor">
    <cofactor evidence="1">
        <name>thiamine diphosphate</name>
        <dbReference type="ChEBI" id="CHEBI:58937"/>
    </cofactor>
</comment>
<accession>A0ABU0ZMM7</accession>
<evidence type="ECO:0000313" key="6">
    <source>
        <dbReference type="Proteomes" id="UP001230908"/>
    </source>
</evidence>
<protein>
    <submittedName>
        <fullName evidence="5">Transketolase</fullName>
    </submittedName>
</protein>
<evidence type="ECO:0000256" key="3">
    <source>
        <dbReference type="ARBA" id="ARBA00023052"/>
    </source>
</evidence>
<evidence type="ECO:0000256" key="2">
    <source>
        <dbReference type="ARBA" id="ARBA00007131"/>
    </source>
</evidence>
<keyword evidence="6" id="KW-1185">Reference proteome</keyword>
<dbReference type="Proteomes" id="UP001230908">
    <property type="component" value="Unassembled WGS sequence"/>
</dbReference>